<dbReference type="EMBL" id="AZBU02000002">
    <property type="protein sequence ID" value="TKR96359.1"/>
    <property type="molecule type" value="Genomic_DNA"/>
</dbReference>
<reference evidence="2 3" key="2">
    <citation type="journal article" date="2019" name="G3 (Bethesda)">
        <title>Hybrid Assembly of the Genome of the Entomopathogenic Nematode Steinernema carpocapsae Identifies the X-Chromosome.</title>
        <authorList>
            <person name="Serra L."/>
            <person name="Macchietto M."/>
            <person name="Macias-Munoz A."/>
            <person name="McGill C.J."/>
            <person name="Rodriguez I.M."/>
            <person name="Rodriguez B."/>
            <person name="Murad R."/>
            <person name="Mortazavi A."/>
        </authorList>
    </citation>
    <scope>NUCLEOTIDE SEQUENCE [LARGE SCALE GENOMIC DNA]</scope>
    <source>
        <strain evidence="2 3">ALL</strain>
    </source>
</reference>
<evidence type="ECO:0000313" key="3">
    <source>
        <dbReference type="Proteomes" id="UP000298663"/>
    </source>
</evidence>
<keyword evidence="3" id="KW-1185">Reference proteome</keyword>
<reference evidence="2 3" key="1">
    <citation type="journal article" date="2015" name="Genome Biol.">
        <title>Comparative genomics of Steinernema reveals deeply conserved gene regulatory networks.</title>
        <authorList>
            <person name="Dillman A.R."/>
            <person name="Macchietto M."/>
            <person name="Porter C.F."/>
            <person name="Rogers A."/>
            <person name="Williams B."/>
            <person name="Antoshechkin I."/>
            <person name="Lee M.M."/>
            <person name="Goodwin Z."/>
            <person name="Lu X."/>
            <person name="Lewis E.E."/>
            <person name="Goodrich-Blair H."/>
            <person name="Stock S.P."/>
            <person name="Adams B.J."/>
            <person name="Sternberg P.W."/>
            <person name="Mortazavi A."/>
        </authorList>
    </citation>
    <scope>NUCLEOTIDE SEQUENCE [LARGE SCALE GENOMIC DNA]</scope>
    <source>
        <strain evidence="2 3">ALL</strain>
    </source>
</reference>
<evidence type="ECO:0000256" key="1">
    <source>
        <dbReference type="SAM" id="MobiDB-lite"/>
    </source>
</evidence>
<dbReference type="AlphaFoldDB" id="A0A4U5PI94"/>
<evidence type="ECO:0000313" key="2">
    <source>
        <dbReference type="EMBL" id="TKR96359.1"/>
    </source>
</evidence>
<accession>A0A4U5PI94</accession>
<feature type="compositionally biased region" description="Polar residues" evidence="1">
    <location>
        <begin position="15"/>
        <end position="28"/>
    </location>
</feature>
<comment type="caution">
    <text evidence="2">The sequence shown here is derived from an EMBL/GenBank/DDBJ whole genome shotgun (WGS) entry which is preliminary data.</text>
</comment>
<organism evidence="2 3">
    <name type="scientific">Steinernema carpocapsae</name>
    <name type="common">Entomopathogenic nematode</name>
    <dbReference type="NCBI Taxonomy" id="34508"/>
    <lineage>
        <taxon>Eukaryota</taxon>
        <taxon>Metazoa</taxon>
        <taxon>Ecdysozoa</taxon>
        <taxon>Nematoda</taxon>
        <taxon>Chromadorea</taxon>
        <taxon>Rhabditida</taxon>
        <taxon>Tylenchina</taxon>
        <taxon>Panagrolaimomorpha</taxon>
        <taxon>Strongyloidoidea</taxon>
        <taxon>Steinernematidae</taxon>
        <taxon>Steinernema</taxon>
    </lineage>
</organism>
<sequence>MSNCAKPICCKRKTQNAFNSHLSPSETNGPGPIQASTKPRRSWTPSDRAVRGGDGADSNEAATRRSRQDYADWGYSSGASSLGIWN</sequence>
<protein>
    <submittedName>
        <fullName evidence="2">Uncharacterized protein</fullName>
    </submittedName>
</protein>
<gene>
    <name evidence="2" type="ORF">L596_010390</name>
</gene>
<dbReference type="Proteomes" id="UP000298663">
    <property type="component" value="Unassembled WGS sequence"/>
</dbReference>
<proteinExistence type="predicted"/>
<name>A0A4U5PI94_STECR</name>
<feature type="region of interest" description="Disordered" evidence="1">
    <location>
        <begin position="15"/>
        <end position="86"/>
    </location>
</feature>